<comment type="catalytic activity">
    <reaction evidence="6">
        <text>a 5'-end (N(7)-methyl 5'-triphosphoguanosine)-ribonucleoside in snRNA + S-adenosyl-L-methionine = a 5'-end (N(2),N(7)-dimethyl 5'-triphosphoguanosine)-ribonucleoside in snRNA + S-adenosyl-L-homocysteine + H(+)</text>
        <dbReference type="Rhea" id="RHEA:78471"/>
        <dbReference type="Rhea" id="RHEA-COMP:19085"/>
        <dbReference type="Rhea" id="RHEA-COMP:19087"/>
        <dbReference type="ChEBI" id="CHEBI:15378"/>
        <dbReference type="ChEBI" id="CHEBI:57856"/>
        <dbReference type="ChEBI" id="CHEBI:59789"/>
        <dbReference type="ChEBI" id="CHEBI:156461"/>
        <dbReference type="ChEBI" id="CHEBI:172880"/>
    </reaction>
    <physiologicalReaction direction="left-to-right" evidence="6">
        <dbReference type="Rhea" id="RHEA:78472"/>
    </physiologicalReaction>
</comment>
<sequence length="114" mass="12563">GGGGGVCAAGNAIGFAANGLEVVGSEENPTHYENAIHNLRHVYLRHVYGYDHVHIYQDCFLARTDKMEDHIIARGMIKPGKPAFDVVYFDPPWGRNTRRAATTTLPKRATAAIW</sequence>
<dbReference type="GO" id="GO:0008168">
    <property type="term" value="F:methyltransferase activity"/>
    <property type="evidence" value="ECO:0007669"/>
    <property type="project" value="InterPro"/>
</dbReference>
<keyword evidence="9" id="KW-1185">Reference proteome</keyword>
<evidence type="ECO:0000256" key="5">
    <source>
        <dbReference type="ARBA" id="ARBA00048763"/>
    </source>
</evidence>
<comment type="catalytic activity">
    <reaction evidence="4">
        <text>a 5'-end (N(7)-methyl 5'-triphosphoguanosine)-ribonucleoside in snoRNA + S-adenosyl-L-methionine = a 5'-end (N(2),N(7)-dimethyl 5'-triphosphoguanosine)-ribonucleoside in snoRNA + S-adenosyl-L-homocysteine + H(+)</text>
        <dbReference type="Rhea" id="RHEA:78475"/>
        <dbReference type="Rhea" id="RHEA-COMP:19086"/>
        <dbReference type="Rhea" id="RHEA-COMP:19088"/>
        <dbReference type="ChEBI" id="CHEBI:15378"/>
        <dbReference type="ChEBI" id="CHEBI:57856"/>
        <dbReference type="ChEBI" id="CHEBI:59789"/>
        <dbReference type="ChEBI" id="CHEBI:156461"/>
        <dbReference type="ChEBI" id="CHEBI:172880"/>
    </reaction>
    <physiologicalReaction direction="left-to-right" evidence="4">
        <dbReference type="Rhea" id="RHEA:78476"/>
    </physiologicalReaction>
</comment>
<dbReference type="Proteomes" id="UP000041254">
    <property type="component" value="Unassembled WGS sequence"/>
</dbReference>
<evidence type="ECO:0000256" key="7">
    <source>
        <dbReference type="ARBA" id="ARBA00049790"/>
    </source>
</evidence>
<accession>A0A0G4G6U1</accession>
<dbReference type="InterPro" id="IPR019012">
    <property type="entry name" value="RNA_cap_Gua-N2-MeTrfase"/>
</dbReference>
<gene>
    <name evidence="8" type="ORF">Vbra_21988</name>
</gene>
<name>A0A0G4G6U1_VITBC</name>
<dbReference type="PROSITE" id="PS00092">
    <property type="entry name" value="N6_MTASE"/>
    <property type="match status" value="1"/>
</dbReference>
<dbReference type="SUPFAM" id="SSF53335">
    <property type="entry name" value="S-adenosyl-L-methionine-dependent methyltransferases"/>
    <property type="match status" value="1"/>
</dbReference>
<dbReference type="InterPro" id="IPR002052">
    <property type="entry name" value="DNA_methylase_N6_adenine_CS"/>
</dbReference>
<dbReference type="Gene3D" id="3.40.50.150">
    <property type="entry name" value="Vaccinia Virus protein VP39"/>
    <property type="match status" value="1"/>
</dbReference>
<proteinExistence type="inferred from homology"/>
<dbReference type="Pfam" id="PF09445">
    <property type="entry name" value="Methyltransf_15"/>
    <property type="match status" value="1"/>
</dbReference>
<evidence type="ECO:0000256" key="6">
    <source>
        <dbReference type="ARBA" id="ARBA00049075"/>
    </source>
</evidence>
<reference evidence="8 9" key="1">
    <citation type="submission" date="2014-11" db="EMBL/GenBank/DDBJ databases">
        <authorList>
            <person name="Zhu J."/>
            <person name="Qi W."/>
            <person name="Song R."/>
        </authorList>
    </citation>
    <scope>NUCLEOTIDE SEQUENCE [LARGE SCALE GENOMIC DNA]</scope>
</reference>
<dbReference type="VEuPathDB" id="CryptoDB:Vbra_21988"/>
<evidence type="ECO:0000313" key="8">
    <source>
        <dbReference type="EMBL" id="CEM23926.1"/>
    </source>
</evidence>
<dbReference type="InterPro" id="IPR029063">
    <property type="entry name" value="SAM-dependent_MTases_sf"/>
</dbReference>
<evidence type="ECO:0000256" key="2">
    <source>
        <dbReference type="ARBA" id="ARBA00025783"/>
    </source>
</evidence>
<dbReference type="GO" id="GO:0036261">
    <property type="term" value="P:7-methylguanosine cap hypermethylation"/>
    <property type="evidence" value="ECO:0007669"/>
    <property type="project" value="InterPro"/>
</dbReference>
<organism evidence="8 9">
    <name type="scientific">Vitrella brassicaformis (strain CCMP3155)</name>
    <dbReference type="NCBI Taxonomy" id="1169540"/>
    <lineage>
        <taxon>Eukaryota</taxon>
        <taxon>Sar</taxon>
        <taxon>Alveolata</taxon>
        <taxon>Colpodellida</taxon>
        <taxon>Vitrellaceae</taxon>
        <taxon>Vitrella</taxon>
    </lineage>
</organism>
<protein>
    <recommendedName>
        <fullName evidence="1">Trimethylguanosine synthase</fullName>
    </recommendedName>
    <alternativeName>
        <fullName evidence="7">Cap-specific guanine-N(2) methyltransferase</fullName>
    </alternativeName>
</protein>
<dbReference type="InParanoid" id="A0A0G4G6U1"/>
<evidence type="ECO:0000256" key="1">
    <source>
        <dbReference type="ARBA" id="ARBA00018517"/>
    </source>
</evidence>
<evidence type="ECO:0000256" key="4">
    <source>
        <dbReference type="ARBA" id="ARBA00048740"/>
    </source>
</evidence>
<dbReference type="EMBL" id="CDMY01000572">
    <property type="protein sequence ID" value="CEM23926.1"/>
    <property type="molecule type" value="Genomic_DNA"/>
</dbReference>
<evidence type="ECO:0000313" key="9">
    <source>
        <dbReference type="Proteomes" id="UP000041254"/>
    </source>
</evidence>
<dbReference type="AlphaFoldDB" id="A0A0G4G6U1"/>
<dbReference type="GO" id="GO:0003676">
    <property type="term" value="F:nucleic acid binding"/>
    <property type="evidence" value="ECO:0007669"/>
    <property type="project" value="InterPro"/>
</dbReference>
<comment type="catalytic activity">
    <reaction evidence="5">
        <text>a 5'-end (N(2),N(7)-dimethyl 5'-triphosphoguanosine)-ribonucleoside in snRNA + S-adenosyl-L-methionine = a 5'-end (N(2),N(2),N(7)-trimethyl 5'-triphosphoguanosine)-ribonucleoside in snRNA + S-adenosyl-L-homocysteine + H(+)</text>
        <dbReference type="Rhea" id="RHEA:78479"/>
        <dbReference type="Rhea" id="RHEA-COMP:19087"/>
        <dbReference type="Rhea" id="RHEA-COMP:19089"/>
        <dbReference type="ChEBI" id="CHEBI:15378"/>
        <dbReference type="ChEBI" id="CHEBI:57856"/>
        <dbReference type="ChEBI" id="CHEBI:59789"/>
        <dbReference type="ChEBI" id="CHEBI:167623"/>
        <dbReference type="ChEBI" id="CHEBI:172880"/>
    </reaction>
    <physiologicalReaction direction="left-to-right" evidence="5">
        <dbReference type="Rhea" id="RHEA:78480"/>
    </physiologicalReaction>
</comment>
<evidence type="ECO:0000256" key="3">
    <source>
        <dbReference type="ARBA" id="ARBA00047418"/>
    </source>
</evidence>
<comment type="similarity">
    <text evidence="2">Belongs to the methyltransferase superfamily. Trimethylguanosine synthase family.</text>
</comment>
<feature type="non-terminal residue" evidence="8">
    <location>
        <position position="1"/>
    </location>
</feature>
<comment type="catalytic activity">
    <reaction evidence="3">
        <text>a 5'-end (N(2),N(7)-dimethyl 5'-triphosphoguanosine)-ribonucleoside in snoRNA + S-adenosyl-L-methionine = a 5'-end (N(2),N(2),N(7)-trimethyl 5'-triphosphoguanosine)-ribonucleoside in snoRNA + S-adenosyl-L-homocysteine + H(+)</text>
        <dbReference type="Rhea" id="RHEA:78507"/>
        <dbReference type="Rhea" id="RHEA-COMP:19088"/>
        <dbReference type="Rhea" id="RHEA-COMP:19090"/>
        <dbReference type="ChEBI" id="CHEBI:15378"/>
        <dbReference type="ChEBI" id="CHEBI:57856"/>
        <dbReference type="ChEBI" id="CHEBI:59789"/>
        <dbReference type="ChEBI" id="CHEBI:167623"/>
        <dbReference type="ChEBI" id="CHEBI:172880"/>
    </reaction>
    <physiologicalReaction direction="left-to-right" evidence="3">
        <dbReference type="Rhea" id="RHEA:78508"/>
    </physiologicalReaction>
</comment>